<dbReference type="PROSITE" id="PS00108">
    <property type="entry name" value="PROTEIN_KINASE_ST"/>
    <property type="match status" value="1"/>
</dbReference>
<comment type="similarity">
    <text evidence="2">In the N-terminal section; belongs to the leguminous lectin family.</text>
</comment>
<keyword evidence="6" id="KW-0808">Transferase</keyword>
<feature type="signal peptide" evidence="18">
    <location>
        <begin position="1"/>
        <end position="27"/>
    </location>
</feature>
<keyword evidence="7 17" id="KW-0812">Transmembrane</keyword>
<evidence type="ECO:0000256" key="9">
    <source>
        <dbReference type="ARBA" id="ARBA00022741"/>
    </source>
</evidence>
<dbReference type="PROSITE" id="PS50011">
    <property type="entry name" value="PROTEIN_KINASE_DOM"/>
    <property type="match status" value="1"/>
</dbReference>
<dbReference type="GO" id="GO:0005524">
    <property type="term" value="F:ATP binding"/>
    <property type="evidence" value="ECO:0007669"/>
    <property type="project" value="UniProtKB-KW"/>
</dbReference>
<keyword evidence="14" id="KW-1015">Disulfide bond</keyword>
<evidence type="ECO:0000256" key="18">
    <source>
        <dbReference type="SAM" id="SignalP"/>
    </source>
</evidence>
<gene>
    <name evidence="21" type="ORF">CMV_028338</name>
</gene>
<feature type="transmembrane region" description="Helical" evidence="17">
    <location>
        <begin position="418"/>
        <end position="438"/>
    </location>
</feature>
<dbReference type="Proteomes" id="UP000737018">
    <property type="component" value="Unassembled WGS sequence"/>
</dbReference>
<feature type="domain" description="Protein kinase" evidence="19">
    <location>
        <begin position="424"/>
        <end position="727"/>
    </location>
</feature>
<evidence type="ECO:0008006" key="23">
    <source>
        <dbReference type="Google" id="ProtNLM"/>
    </source>
</evidence>
<keyword evidence="15" id="KW-0675">Receptor</keyword>
<dbReference type="CDD" id="cd00028">
    <property type="entry name" value="B_lectin"/>
    <property type="match status" value="1"/>
</dbReference>
<keyword evidence="12 17" id="KW-1133">Transmembrane helix</keyword>
<evidence type="ECO:0000256" key="11">
    <source>
        <dbReference type="ARBA" id="ARBA00022840"/>
    </source>
</evidence>
<evidence type="ECO:0000256" key="5">
    <source>
        <dbReference type="ARBA" id="ARBA00022527"/>
    </source>
</evidence>
<dbReference type="GO" id="GO:0002229">
    <property type="term" value="P:defense response to oomycetes"/>
    <property type="evidence" value="ECO:0007669"/>
    <property type="project" value="UniProtKB-ARBA"/>
</dbReference>
<evidence type="ECO:0000256" key="12">
    <source>
        <dbReference type="ARBA" id="ARBA00022989"/>
    </source>
</evidence>
<reference evidence="21" key="1">
    <citation type="submission" date="2020-03" db="EMBL/GenBank/DDBJ databases">
        <title>Castanea mollissima Vanexum genome sequencing.</title>
        <authorList>
            <person name="Staton M."/>
        </authorList>
    </citation>
    <scope>NUCLEOTIDE SEQUENCE</scope>
    <source>
        <tissue evidence="21">Leaf</tissue>
    </source>
</reference>
<evidence type="ECO:0000256" key="6">
    <source>
        <dbReference type="ARBA" id="ARBA00022679"/>
    </source>
</evidence>
<keyword evidence="16" id="KW-0325">Glycoprotein</keyword>
<evidence type="ECO:0000256" key="14">
    <source>
        <dbReference type="ARBA" id="ARBA00023157"/>
    </source>
</evidence>
<dbReference type="Pfam" id="PF07714">
    <property type="entry name" value="PK_Tyr_Ser-Thr"/>
    <property type="match status" value="1"/>
</dbReference>
<evidence type="ECO:0000256" key="7">
    <source>
        <dbReference type="ARBA" id="ARBA00022692"/>
    </source>
</evidence>
<dbReference type="PROSITE" id="PS50927">
    <property type="entry name" value="BULB_LECTIN"/>
    <property type="match status" value="1"/>
</dbReference>
<evidence type="ECO:0000256" key="4">
    <source>
        <dbReference type="ARBA" id="ARBA00022475"/>
    </source>
</evidence>
<evidence type="ECO:0000313" key="21">
    <source>
        <dbReference type="EMBL" id="KAF3945279.1"/>
    </source>
</evidence>
<feature type="chain" id="PRO_5035290207" description="Receptor-like serine/threonine-protein kinase" evidence="18">
    <location>
        <begin position="28"/>
        <end position="870"/>
    </location>
</feature>
<dbReference type="PANTHER" id="PTHR27002">
    <property type="entry name" value="RECEPTOR-LIKE SERINE/THREONINE-PROTEIN KINASE SD1-8"/>
    <property type="match status" value="1"/>
</dbReference>
<dbReference type="Gene3D" id="1.10.510.10">
    <property type="entry name" value="Transferase(Phosphotransferase) domain 1"/>
    <property type="match status" value="1"/>
</dbReference>
<dbReference type="InterPro" id="IPR000719">
    <property type="entry name" value="Prot_kinase_dom"/>
</dbReference>
<dbReference type="InterPro" id="IPR011009">
    <property type="entry name" value="Kinase-like_dom_sf"/>
</dbReference>
<dbReference type="AlphaFoldDB" id="A0A8J4QE00"/>
<dbReference type="OrthoDB" id="912844at2759"/>
<accession>A0A8J4QE00</accession>
<dbReference type="PANTHER" id="PTHR27002:SF1063">
    <property type="entry name" value="RECEPTOR-LIKE SERINE_THREONINE-PROTEIN KINASE"/>
    <property type="match status" value="1"/>
</dbReference>
<sequence length="870" mass="98951">MASKERVFNPTLMLIIIMSSLWGSSAALDKDTLNQGDVLKSSQYLNSAKHRFTLGFFSPPTFYYGVNGNNSYLAIWYHNYTKSIAVWVANRNRPFSRDSSAFLTLAHLGKLVINSSGFGGDPFVIYSGGETENTSVTLLDTGNLVVREMNSNGSIGRTLWESFDHPTDTLLPGMKLGVNRKTGRNWSLTSWLAEDDPASGAFTLEWEPKTRRLVMKRRGVPYWSSGLKLSSSKNVSSFEYIHPTKGEDYIINTDAEGEYFTYSLDTESESMVDPQGRGGSAWQLQYWGPIMDRRISIMKMNVCYGNGMDGEGCEIINCERNNQKFEQKYGIFTRMGPDGQQEEAKGIGVYGNSTIDPADCRGLCWSNCDCLGYYDYEGTGCQYWEGNLTFVPDDGFFRLRFLKYVLTTNKDDKGNKKWIAPVIVTAILVLFLGTFSLWRRYRRPVDVESREEKHLLELTTPDRLLDADELERDGSARHNIKVFSFAFIAAATNNFSPETKLGEGGFGPVYKGALPEGREIAVKRLLGCCFQGEEKMLIYEYMPNKSLDSFLFDPTKNYLLDWKKRVNIIEDISQGLLYLHRFSRLKVIHRDLKASNILLDKNMCAKISDFGMARIFNRDGLEANTNRIVGTYGYMSPEYAMEGIFSEKSDVFSFGVLMLEIVSGRKNNSFYNVNGPLNLVGYAWEFDVELASDLALEVAKINTHFVQRQEAMKKSKELLFTELCQYLALKGEEVKMKWRKLDEEEKWVLVKEQRAPVYRAVPIPCFASTVHRSALKDDLWTMDKLDEEISALDCLDLDDLEALRERRLQQMKKMAEKRSRWISLGHGDYTEIFSEKDFFEIASSTTSTPKTGPARSFSSLSSLFIHLVAF</sequence>
<evidence type="ECO:0000256" key="3">
    <source>
        <dbReference type="ARBA" id="ARBA00010217"/>
    </source>
</evidence>
<dbReference type="InterPro" id="IPR054290">
    <property type="entry name" value="DUF7026"/>
</dbReference>
<dbReference type="EMBL" id="JRKL02012473">
    <property type="protein sequence ID" value="KAF3945279.1"/>
    <property type="molecule type" value="Genomic_DNA"/>
</dbReference>
<organism evidence="21 22">
    <name type="scientific">Castanea mollissima</name>
    <name type="common">Chinese chestnut</name>
    <dbReference type="NCBI Taxonomy" id="60419"/>
    <lineage>
        <taxon>Eukaryota</taxon>
        <taxon>Viridiplantae</taxon>
        <taxon>Streptophyta</taxon>
        <taxon>Embryophyta</taxon>
        <taxon>Tracheophyta</taxon>
        <taxon>Spermatophyta</taxon>
        <taxon>Magnoliopsida</taxon>
        <taxon>eudicotyledons</taxon>
        <taxon>Gunneridae</taxon>
        <taxon>Pentapetalae</taxon>
        <taxon>rosids</taxon>
        <taxon>fabids</taxon>
        <taxon>Fagales</taxon>
        <taxon>Fagaceae</taxon>
        <taxon>Castanea</taxon>
    </lineage>
</organism>
<protein>
    <recommendedName>
        <fullName evidence="23">Receptor-like serine/threonine-protein kinase</fullName>
    </recommendedName>
</protein>
<comment type="subcellular location">
    <subcellularLocation>
        <location evidence="1">Cell membrane</location>
        <topology evidence="1">Single-pass type I membrane protein</topology>
    </subcellularLocation>
</comment>
<dbReference type="Pfam" id="PF01453">
    <property type="entry name" value="B_lectin"/>
    <property type="match status" value="1"/>
</dbReference>
<dbReference type="SMART" id="SM00108">
    <property type="entry name" value="B_lectin"/>
    <property type="match status" value="1"/>
</dbReference>
<dbReference type="InterPro" id="IPR001245">
    <property type="entry name" value="Ser-Thr/Tyr_kinase_cat_dom"/>
</dbReference>
<dbReference type="SUPFAM" id="SSF51110">
    <property type="entry name" value="alpha-D-mannose-specific plant lectins"/>
    <property type="match status" value="1"/>
</dbReference>
<dbReference type="Pfam" id="PF22950">
    <property type="entry name" value="DUF7026"/>
    <property type="match status" value="1"/>
</dbReference>
<evidence type="ECO:0000313" key="22">
    <source>
        <dbReference type="Proteomes" id="UP000737018"/>
    </source>
</evidence>
<dbReference type="SUPFAM" id="SSF56112">
    <property type="entry name" value="Protein kinase-like (PK-like)"/>
    <property type="match status" value="1"/>
</dbReference>
<dbReference type="FunFam" id="1.10.510.10:FF:000240">
    <property type="entry name" value="Lectin-domain containing receptor kinase A4.3"/>
    <property type="match status" value="1"/>
</dbReference>
<keyword evidence="9" id="KW-0547">Nucleotide-binding</keyword>
<feature type="domain" description="Bulb-type lectin" evidence="20">
    <location>
        <begin position="30"/>
        <end position="159"/>
    </location>
</feature>
<keyword evidence="11" id="KW-0067">ATP-binding</keyword>
<keyword evidence="4" id="KW-1003">Cell membrane</keyword>
<dbReference type="GO" id="GO:0004674">
    <property type="term" value="F:protein serine/threonine kinase activity"/>
    <property type="evidence" value="ECO:0007669"/>
    <property type="project" value="UniProtKB-KW"/>
</dbReference>
<evidence type="ECO:0000256" key="16">
    <source>
        <dbReference type="ARBA" id="ARBA00023180"/>
    </source>
</evidence>
<comment type="caution">
    <text evidence="21">The sequence shown here is derived from an EMBL/GenBank/DDBJ whole genome shotgun (WGS) entry which is preliminary data.</text>
</comment>
<keyword evidence="8 18" id="KW-0732">Signal</keyword>
<evidence type="ECO:0000256" key="2">
    <source>
        <dbReference type="ARBA" id="ARBA00008536"/>
    </source>
</evidence>
<evidence type="ECO:0000259" key="20">
    <source>
        <dbReference type="PROSITE" id="PS50927"/>
    </source>
</evidence>
<evidence type="ECO:0000256" key="8">
    <source>
        <dbReference type="ARBA" id="ARBA00022729"/>
    </source>
</evidence>
<evidence type="ECO:0000259" key="19">
    <source>
        <dbReference type="PROSITE" id="PS50011"/>
    </source>
</evidence>
<evidence type="ECO:0000256" key="1">
    <source>
        <dbReference type="ARBA" id="ARBA00004251"/>
    </source>
</evidence>
<keyword evidence="10" id="KW-0418">Kinase</keyword>
<keyword evidence="22" id="KW-1185">Reference proteome</keyword>
<dbReference type="GO" id="GO:0005886">
    <property type="term" value="C:plasma membrane"/>
    <property type="evidence" value="ECO:0007669"/>
    <property type="project" value="UniProtKB-SubCell"/>
</dbReference>
<keyword evidence="13 17" id="KW-0472">Membrane</keyword>
<comment type="similarity">
    <text evidence="3">In the C-terminal section; belongs to the protein kinase superfamily. Ser/Thr protein kinase family.</text>
</comment>
<dbReference type="Gene3D" id="3.30.200.20">
    <property type="entry name" value="Phosphorylase Kinase, domain 1"/>
    <property type="match status" value="1"/>
</dbReference>
<dbReference type="InterPro" id="IPR001480">
    <property type="entry name" value="Bulb-type_lectin_dom"/>
</dbReference>
<name>A0A8J4QE00_9ROSI</name>
<evidence type="ECO:0000256" key="15">
    <source>
        <dbReference type="ARBA" id="ARBA00023170"/>
    </source>
</evidence>
<proteinExistence type="inferred from homology"/>
<dbReference type="Gene3D" id="2.90.10.10">
    <property type="entry name" value="Bulb-type lectin domain"/>
    <property type="match status" value="1"/>
</dbReference>
<evidence type="ECO:0000256" key="13">
    <source>
        <dbReference type="ARBA" id="ARBA00023136"/>
    </source>
</evidence>
<dbReference type="InterPro" id="IPR036426">
    <property type="entry name" value="Bulb-type_lectin_dom_sf"/>
</dbReference>
<dbReference type="InterPro" id="IPR008271">
    <property type="entry name" value="Ser/Thr_kinase_AS"/>
</dbReference>
<keyword evidence="5" id="KW-0723">Serine/threonine-protein kinase</keyword>
<dbReference type="SMART" id="SM00220">
    <property type="entry name" value="S_TKc"/>
    <property type="match status" value="1"/>
</dbReference>
<evidence type="ECO:0000256" key="17">
    <source>
        <dbReference type="SAM" id="Phobius"/>
    </source>
</evidence>
<evidence type="ECO:0000256" key="10">
    <source>
        <dbReference type="ARBA" id="ARBA00022777"/>
    </source>
</evidence>